<evidence type="ECO:0000259" key="1">
    <source>
        <dbReference type="Pfam" id="PF13456"/>
    </source>
</evidence>
<dbReference type="GO" id="GO:0004523">
    <property type="term" value="F:RNA-DNA hybrid ribonuclease activity"/>
    <property type="evidence" value="ECO:0007669"/>
    <property type="project" value="InterPro"/>
</dbReference>
<organism evidence="2 3">
    <name type="scientific">Striga asiatica</name>
    <name type="common">Asiatic witchweed</name>
    <name type="synonym">Buchnera asiatica</name>
    <dbReference type="NCBI Taxonomy" id="4170"/>
    <lineage>
        <taxon>Eukaryota</taxon>
        <taxon>Viridiplantae</taxon>
        <taxon>Streptophyta</taxon>
        <taxon>Embryophyta</taxon>
        <taxon>Tracheophyta</taxon>
        <taxon>Spermatophyta</taxon>
        <taxon>Magnoliopsida</taxon>
        <taxon>eudicotyledons</taxon>
        <taxon>Gunneridae</taxon>
        <taxon>Pentapetalae</taxon>
        <taxon>asterids</taxon>
        <taxon>lamiids</taxon>
        <taxon>Lamiales</taxon>
        <taxon>Orobanchaceae</taxon>
        <taxon>Buchnereae</taxon>
        <taxon>Striga</taxon>
    </lineage>
</organism>
<accession>A0A5A7PFH1</accession>
<dbReference type="Proteomes" id="UP000325081">
    <property type="component" value="Unassembled WGS sequence"/>
</dbReference>
<dbReference type="GO" id="GO:0003676">
    <property type="term" value="F:nucleic acid binding"/>
    <property type="evidence" value="ECO:0007669"/>
    <property type="project" value="InterPro"/>
</dbReference>
<sequence length="209" mass="23560">MADLSEFVRILGCPVTLLSYHPVTYLFIQGGKEWDRELVLQTFYPLNAIHILNTPVSQAGLQDKFIWRETKDGKCTVQSVGQQSFAISVWLSSNGKLGMGCRSWQEGGIFQYWTDAFMFSGDLSTATLWTIRWGLLKILSLGWPHVHCMVPDEALVSLLTVYSGEKLSGSIVLEDIQHLMSNFDSNSFSYEKQKVDEVCILAKKALLEL</sequence>
<dbReference type="EMBL" id="BKCP01004450">
    <property type="protein sequence ID" value="GER31308.1"/>
    <property type="molecule type" value="Genomic_DNA"/>
</dbReference>
<keyword evidence="3" id="KW-1185">Reference proteome</keyword>
<comment type="caution">
    <text evidence="2">The sequence shown here is derived from an EMBL/GenBank/DDBJ whole genome shotgun (WGS) entry which is preliminary data.</text>
</comment>
<reference evidence="3" key="1">
    <citation type="journal article" date="2019" name="Curr. Biol.">
        <title>Genome Sequence of Striga asiatica Provides Insight into the Evolution of Plant Parasitism.</title>
        <authorList>
            <person name="Yoshida S."/>
            <person name="Kim S."/>
            <person name="Wafula E.K."/>
            <person name="Tanskanen J."/>
            <person name="Kim Y.M."/>
            <person name="Honaas L."/>
            <person name="Yang Z."/>
            <person name="Spallek T."/>
            <person name="Conn C.E."/>
            <person name="Ichihashi Y."/>
            <person name="Cheong K."/>
            <person name="Cui S."/>
            <person name="Der J.P."/>
            <person name="Gundlach H."/>
            <person name="Jiao Y."/>
            <person name="Hori C."/>
            <person name="Ishida J.K."/>
            <person name="Kasahara H."/>
            <person name="Kiba T."/>
            <person name="Kim M.S."/>
            <person name="Koo N."/>
            <person name="Laohavisit A."/>
            <person name="Lee Y.H."/>
            <person name="Lumba S."/>
            <person name="McCourt P."/>
            <person name="Mortimer J.C."/>
            <person name="Mutuku J.M."/>
            <person name="Nomura T."/>
            <person name="Sasaki-Sekimoto Y."/>
            <person name="Seto Y."/>
            <person name="Wang Y."/>
            <person name="Wakatake T."/>
            <person name="Sakakibara H."/>
            <person name="Demura T."/>
            <person name="Yamaguchi S."/>
            <person name="Yoneyama K."/>
            <person name="Manabe R.I."/>
            <person name="Nelson D.C."/>
            <person name="Schulman A.H."/>
            <person name="Timko M.P."/>
            <person name="dePamphilis C.W."/>
            <person name="Choi D."/>
            <person name="Shirasu K."/>
        </authorList>
    </citation>
    <scope>NUCLEOTIDE SEQUENCE [LARGE SCALE GENOMIC DNA]</scope>
    <source>
        <strain evidence="3">cv. UVA1</strain>
    </source>
</reference>
<evidence type="ECO:0000313" key="3">
    <source>
        <dbReference type="Proteomes" id="UP000325081"/>
    </source>
</evidence>
<name>A0A5A7PFH1_STRAF</name>
<dbReference type="AlphaFoldDB" id="A0A5A7PFH1"/>
<evidence type="ECO:0000313" key="2">
    <source>
        <dbReference type="EMBL" id="GER31308.1"/>
    </source>
</evidence>
<feature type="domain" description="RNase H type-1" evidence="1">
    <location>
        <begin position="122"/>
        <end position="192"/>
    </location>
</feature>
<gene>
    <name evidence="2" type="ORF">STAS_07299</name>
</gene>
<protein>
    <submittedName>
        <fullName evidence="2">Peptidase T</fullName>
    </submittedName>
</protein>
<proteinExistence type="predicted"/>
<dbReference type="Pfam" id="PF13456">
    <property type="entry name" value="RVT_3"/>
    <property type="match status" value="1"/>
</dbReference>
<dbReference type="InterPro" id="IPR002156">
    <property type="entry name" value="RNaseH_domain"/>
</dbReference>